<keyword evidence="4 5" id="KW-0472">Membrane</keyword>
<dbReference type="OrthoDB" id="5983553at2759"/>
<dbReference type="Gene3D" id="1.20.1250.20">
    <property type="entry name" value="MFS general substrate transporter like domains"/>
    <property type="match status" value="1"/>
</dbReference>
<feature type="transmembrane region" description="Helical" evidence="5">
    <location>
        <begin position="98"/>
        <end position="122"/>
    </location>
</feature>
<dbReference type="OMA" id="LWHACAN"/>
<evidence type="ECO:0000256" key="5">
    <source>
        <dbReference type="SAM" id="Phobius"/>
    </source>
</evidence>
<evidence type="ECO:0000313" key="6">
    <source>
        <dbReference type="EnsemblMetazoa" id="XP_028514055.1"/>
    </source>
</evidence>
<evidence type="ECO:0000256" key="4">
    <source>
        <dbReference type="ARBA" id="ARBA00023136"/>
    </source>
</evidence>
<accession>A0A913YFF1</accession>
<sequence length="180" mass="20255">MDDRVGSWSGHEYDDIFNHVKSCGRYQILLYGLISLQALPMASQFVSLVFATGTPGFHCVADNVTCPAKQCCDECTSYVFDGPFTSTVSEWKLICDRAYLGATINSCFFAGMLIGSFVTGMLSDAWGRQKCLFFCNAIMVRKEIRNALTFERRIYSIPFFAVLTKFRQIRNGFSRTSSEC</sequence>
<protein>
    <submittedName>
        <fullName evidence="6">Uncharacterized protein</fullName>
    </submittedName>
</protein>
<reference evidence="6" key="1">
    <citation type="submission" date="2022-11" db="UniProtKB">
        <authorList>
            <consortium name="EnsemblMetazoa"/>
        </authorList>
    </citation>
    <scope>IDENTIFICATION</scope>
</reference>
<dbReference type="AlphaFoldDB" id="A0A913YFF1"/>
<keyword evidence="2 5" id="KW-0812">Transmembrane</keyword>
<dbReference type="EnsemblMetazoa" id="XM_028658254.1">
    <property type="protein sequence ID" value="XP_028514055.1"/>
    <property type="gene ID" value="LOC110236354"/>
</dbReference>
<dbReference type="InterPro" id="IPR005828">
    <property type="entry name" value="MFS_sugar_transport-like"/>
</dbReference>
<dbReference type="Proteomes" id="UP000887567">
    <property type="component" value="Unplaced"/>
</dbReference>
<dbReference type="PANTHER" id="PTHR24064">
    <property type="entry name" value="SOLUTE CARRIER FAMILY 22 MEMBER"/>
    <property type="match status" value="1"/>
</dbReference>
<dbReference type="Pfam" id="PF00083">
    <property type="entry name" value="Sugar_tr"/>
    <property type="match status" value="1"/>
</dbReference>
<organism evidence="6 7">
    <name type="scientific">Exaiptasia diaphana</name>
    <name type="common">Tropical sea anemone</name>
    <name type="synonym">Aiptasia pulchella</name>
    <dbReference type="NCBI Taxonomy" id="2652724"/>
    <lineage>
        <taxon>Eukaryota</taxon>
        <taxon>Metazoa</taxon>
        <taxon>Cnidaria</taxon>
        <taxon>Anthozoa</taxon>
        <taxon>Hexacorallia</taxon>
        <taxon>Actiniaria</taxon>
        <taxon>Aiptasiidae</taxon>
        <taxon>Exaiptasia</taxon>
    </lineage>
</organism>
<dbReference type="SUPFAM" id="SSF103473">
    <property type="entry name" value="MFS general substrate transporter"/>
    <property type="match status" value="1"/>
</dbReference>
<dbReference type="GO" id="GO:0022857">
    <property type="term" value="F:transmembrane transporter activity"/>
    <property type="evidence" value="ECO:0007669"/>
    <property type="project" value="InterPro"/>
</dbReference>
<comment type="subcellular location">
    <subcellularLocation>
        <location evidence="1">Membrane</location>
        <topology evidence="1">Multi-pass membrane protein</topology>
    </subcellularLocation>
</comment>
<name>A0A913YFF1_EXADI</name>
<evidence type="ECO:0000313" key="7">
    <source>
        <dbReference type="Proteomes" id="UP000887567"/>
    </source>
</evidence>
<dbReference type="GO" id="GO:0016020">
    <property type="term" value="C:membrane"/>
    <property type="evidence" value="ECO:0007669"/>
    <property type="project" value="UniProtKB-SubCell"/>
</dbReference>
<dbReference type="RefSeq" id="XP_028514055.1">
    <property type="nucleotide sequence ID" value="XM_028658254.1"/>
</dbReference>
<dbReference type="InterPro" id="IPR036259">
    <property type="entry name" value="MFS_trans_sf"/>
</dbReference>
<keyword evidence="7" id="KW-1185">Reference proteome</keyword>
<evidence type="ECO:0000256" key="2">
    <source>
        <dbReference type="ARBA" id="ARBA00022692"/>
    </source>
</evidence>
<dbReference type="KEGG" id="epa:110236354"/>
<evidence type="ECO:0000256" key="3">
    <source>
        <dbReference type="ARBA" id="ARBA00022989"/>
    </source>
</evidence>
<dbReference type="GeneID" id="110236354"/>
<feature type="transmembrane region" description="Helical" evidence="5">
    <location>
        <begin position="28"/>
        <end position="50"/>
    </location>
</feature>
<proteinExistence type="predicted"/>
<keyword evidence="3 5" id="KW-1133">Transmembrane helix</keyword>
<evidence type="ECO:0000256" key="1">
    <source>
        <dbReference type="ARBA" id="ARBA00004141"/>
    </source>
</evidence>